<keyword evidence="3" id="KW-1185">Reference proteome</keyword>
<keyword evidence="1" id="KW-0812">Transmembrane</keyword>
<protein>
    <submittedName>
        <fullName evidence="2">Uncharacterized protein</fullName>
    </submittedName>
</protein>
<feature type="transmembrane region" description="Helical" evidence="1">
    <location>
        <begin position="113"/>
        <end position="131"/>
    </location>
</feature>
<evidence type="ECO:0000313" key="2">
    <source>
        <dbReference type="EMBL" id="ARV77372.1"/>
    </source>
</evidence>
<organism evidence="2 3">
    <name type="scientific">Pseudomonas phage Noxifer</name>
    <dbReference type="NCBI Taxonomy" id="2006684"/>
    <lineage>
        <taxon>Viruses</taxon>
        <taxon>Duplodnaviria</taxon>
        <taxon>Heunggongvirae</taxon>
        <taxon>Uroviricota</taxon>
        <taxon>Caudoviricetes</taxon>
        <taxon>Chimalliviridae</taxon>
        <taxon>Noxifervirus</taxon>
        <taxon>Noxifervirus noxifer</taxon>
    </lineage>
</organism>
<keyword evidence="1" id="KW-1133">Transmembrane helix</keyword>
<proteinExistence type="predicted"/>
<accession>A0A1Y0SV30</accession>
<evidence type="ECO:0000313" key="3">
    <source>
        <dbReference type="Proteomes" id="UP000224829"/>
    </source>
</evidence>
<feature type="transmembrane region" description="Helical" evidence="1">
    <location>
        <begin position="172"/>
        <end position="192"/>
    </location>
</feature>
<dbReference type="Proteomes" id="UP000224829">
    <property type="component" value="Segment"/>
</dbReference>
<evidence type="ECO:0000256" key="1">
    <source>
        <dbReference type="SAM" id="Phobius"/>
    </source>
</evidence>
<gene>
    <name evidence="2" type="ORF">NOXIFER_203</name>
</gene>
<sequence>MKWFSAALLSMFMFMAVPAMACNLQNTTLPDDVKKELELKCLQAQKAAAQKADEVASTNQVEKLSAYAGIATEVAKAVGLAAKELGIAANEFILTPAGIITMLFVVFKVFGKLLATIVVAGIVNMIVWRLIRKIWYVETDKTMEVSGWFGWGKKTIPVLERTTYSKASEGQVFLTIVLGLIAFGSLALIPVLS</sequence>
<dbReference type="OrthoDB" id="40537at10239"/>
<name>A0A1Y0SV30_9CAUD</name>
<feature type="transmembrane region" description="Helical" evidence="1">
    <location>
        <begin position="87"/>
        <end position="106"/>
    </location>
</feature>
<reference evidence="2 3" key="1">
    <citation type="submission" date="2017-05" db="EMBL/GenBank/DDBJ databases">
        <authorList>
            <person name="Song R."/>
            <person name="Chenine A.L."/>
            <person name="Ruprecht R.M."/>
        </authorList>
    </citation>
    <scope>NUCLEOTIDE SEQUENCE [LARGE SCALE GENOMIC DNA]</scope>
</reference>
<dbReference type="EMBL" id="MF063068">
    <property type="protein sequence ID" value="ARV77372.1"/>
    <property type="molecule type" value="Genomic_DNA"/>
</dbReference>
<keyword evidence="1" id="KW-0472">Membrane</keyword>